<proteinExistence type="predicted"/>
<dbReference type="OrthoDB" id="1725850at2"/>
<dbReference type="RefSeq" id="WP_066665936.1">
    <property type="nucleotide sequence ID" value="NZ_LYVF01000002.1"/>
</dbReference>
<dbReference type="AlphaFoldDB" id="A0A1B7LKZ0"/>
<dbReference type="EMBL" id="LYVF01000002">
    <property type="protein sequence ID" value="OAT87132.1"/>
    <property type="molecule type" value="Genomic_DNA"/>
</dbReference>
<reference evidence="1 2" key="1">
    <citation type="submission" date="2016-04" db="EMBL/GenBank/DDBJ databases">
        <authorList>
            <person name="Evans L.H."/>
            <person name="Alamgir A."/>
            <person name="Owens N."/>
            <person name="Weber N.D."/>
            <person name="Virtaneva K."/>
            <person name="Barbian K."/>
            <person name="Babar A."/>
            <person name="Rosenke K."/>
        </authorList>
    </citation>
    <scope>NUCLEOTIDE SEQUENCE [LARGE SCALE GENOMIC DNA]</scope>
    <source>
        <strain evidence="1 2">LMa1</strain>
    </source>
</reference>
<comment type="caution">
    <text evidence="1">The sequence shown here is derived from an EMBL/GenBank/DDBJ whole genome shotgun (WGS) entry which is preliminary data.</text>
</comment>
<sequence>MKKIPLQVYVDQALHQQLCLIAKRKKVSQAELIRKYLYQGLQKEPGLHDPALDIIGLGSGKTPDLSERHDQYLVLREKENWKA</sequence>
<accession>A0A1B7LKZ0</accession>
<gene>
    <name evidence="1" type="ORF">A6M21_02265</name>
</gene>
<dbReference type="Proteomes" id="UP000078532">
    <property type="component" value="Unassembled WGS sequence"/>
</dbReference>
<keyword evidence="2" id="KW-1185">Reference proteome</keyword>
<organism evidence="1 2">
    <name type="scientific">Desulfotomaculum copahuensis</name>
    <dbReference type="NCBI Taxonomy" id="1838280"/>
    <lineage>
        <taxon>Bacteria</taxon>
        <taxon>Bacillati</taxon>
        <taxon>Bacillota</taxon>
        <taxon>Clostridia</taxon>
        <taxon>Eubacteriales</taxon>
        <taxon>Desulfotomaculaceae</taxon>
        <taxon>Desulfotomaculum</taxon>
    </lineage>
</organism>
<evidence type="ECO:0000313" key="2">
    <source>
        <dbReference type="Proteomes" id="UP000078532"/>
    </source>
</evidence>
<protein>
    <submittedName>
        <fullName evidence="1">CopG family transcriptional regulator</fullName>
    </submittedName>
</protein>
<evidence type="ECO:0000313" key="1">
    <source>
        <dbReference type="EMBL" id="OAT87132.1"/>
    </source>
</evidence>
<dbReference type="STRING" id="1838280.A6M21_02265"/>
<name>A0A1B7LKZ0_9FIRM</name>